<dbReference type="Proteomes" id="UP000000483">
    <property type="component" value="Chromosome"/>
</dbReference>
<feature type="signal peptide" evidence="1">
    <location>
        <begin position="1"/>
        <end position="24"/>
    </location>
</feature>
<dbReference type="RefSeq" id="WP_013706051.1">
    <property type="nucleotide sequence ID" value="NC_015388.1"/>
</dbReference>
<dbReference type="AlphaFoldDB" id="F2NH97"/>
<reference evidence="3" key="2">
    <citation type="submission" date="2011-03" db="EMBL/GenBank/DDBJ databases">
        <title>The complete genome of Desulfobacca acetoxidans DSM 11109.</title>
        <authorList>
            <consortium name="US DOE Joint Genome Institute (JGI-PGF)"/>
            <person name="Lucas S."/>
            <person name="Copeland A."/>
            <person name="Lapidus A."/>
            <person name="Bruce D."/>
            <person name="Goodwin L."/>
            <person name="Pitluck S."/>
            <person name="Peters L."/>
            <person name="Kyrpides N."/>
            <person name="Mavromatis K."/>
            <person name="Ivanova N."/>
            <person name="Ovchinnikova G."/>
            <person name="Teshima H."/>
            <person name="Detter J.C."/>
            <person name="Han C."/>
            <person name="Land M."/>
            <person name="Hauser L."/>
            <person name="Markowitz V."/>
            <person name="Cheng J.-F."/>
            <person name="Hugenholtz P."/>
            <person name="Woyke T."/>
            <person name="Wu D."/>
            <person name="Spring S."/>
            <person name="Schueler E."/>
            <person name="Brambilla E."/>
            <person name="Klenk H.-P."/>
            <person name="Eisen J.A."/>
        </authorList>
    </citation>
    <scope>NUCLEOTIDE SEQUENCE [LARGE SCALE GENOMIC DNA]</scope>
    <source>
        <strain evidence="3">ATCC 700848 / DSM 11109 / ASRB2</strain>
    </source>
</reference>
<dbReference type="KEGG" id="dao:Desac_1075"/>
<keyword evidence="1" id="KW-0732">Signal</keyword>
<organism evidence="2 3">
    <name type="scientific">Desulfobacca acetoxidans (strain ATCC 700848 / DSM 11109 / ASRB2)</name>
    <dbReference type="NCBI Taxonomy" id="880072"/>
    <lineage>
        <taxon>Bacteria</taxon>
        <taxon>Pseudomonadati</taxon>
        <taxon>Thermodesulfobacteriota</taxon>
        <taxon>Desulfobaccia</taxon>
        <taxon>Desulfobaccales</taxon>
        <taxon>Desulfobaccaceae</taxon>
        <taxon>Desulfobacca</taxon>
    </lineage>
</organism>
<evidence type="ECO:0000313" key="2">
    <source>
        <dbReference type="EMBL" id="AEB08939.1"/>
    </source>
</evidence>
<reference evidence="2 3" key="1">
    <citation type="journal article" date="2011" name="Stand. Genomic Sci.">
        <title>Complete genome sequence of the acetate-degrading sulfate reducer Desulfobacca acetoxidans type strain (ASRB2).</title>
        <authorList>
            <person name="Goker M."/>
            <person name="Teshima H."/>
            <person name="Lapidus A."/>
            <person name="Nolan M."/>
            <person name="Lucas S."/>
            <person name="Hammon N."/>
            <person name="Deshpande S."/>
            <person name="Cheng J.F."/>
            <person name="Tapia R."/>
            <person name="Han C."/>
            <person name="Goodwin L."/>
            <person name="Pitluck S."/>
            <person name="Huntemann M."/>
            <person name="Liolios K."/>
            <person name="Ivanova N."/>
            <person name="Pagani I."/>
            <person name="Mavromatis K."/>
            <person name="Ovchinikova G."/>
            <person name="Pati A."/>
            <person name="Chen A."/>
            <person name="Palaniappan K."/>
            <person name="Land M."/>
            <person name="Hauser L."/>
            <person name="Brambilla E.M."/>
            <person name="Rohde M."/>
            <person name="Spring S."/>
            <person name="Detter J.C."/>
            <person name="Woyke T."/>
            <person name="Bristow J."/>
            <person name="Eisen J.A."/>
            <person name="Markowitz V."/>
            <person name="Hugenholtz P."/>
            <person name="Kyrpides N.C."/>
            <person name="Klenk H.P."/>
        </authorList>
    </citation>
    <scope>NUCLEOTIDE SEQUENCE [LARGE SCALE GENOMIC DNA]</scope>
    <source>
        <strain evidence="3">ATCC 700848 / DSM 11109 / ASRB2</strain>
    </source>
</reference>
<gene>
    <name evidence="2" type="ordered locus">Desac_1075</name>
</gene>
<evidence type="ECO:0000313" key="3">
    <source>
        <dbReference type="Proteomes" id="UP000000483"/>
    </source>
</evidence>
<dbReference type="EMBL" id="CP002629">
    <property type="protein sequence ID" value="AEB08939.1"/>
    <property type="molecule type" value="Genomic_DNA"/>
</dbReference>
<accession>F2NH97</accession>
<sequence>MRSKLVMMLVLAVAIGLTATPALAQGKLLCVSNKELKGEQSVAQCVAKGDRFAVVDQYGLVRILSPEEVELTKAFNPKALETRAFGMRYEKLAPTLPGLAVPERAN</sequence>
<feature type="chain" id="PRO_5003283787" evidence="1">
    <location>
        <begin position="25"/>
        <end position="106"/>
    </location>
</feature>
<name>F2NH97_DESAR</name>
<protein>
    <submittedName>
        <fullName evidence="2">Succinylglutamate desuccinylase/aspartoacylase</fullName>
    </submittedName>
</protein>
<dbReference type="HOGENOM" id="CLU_2218816_0_0_7"/>
<keyword evidence="3" id="KW-1185">Reference proteome</keyword>
<proteinExistence type="predicted"/>
<evidence type="ECO:0000256" key="1">
    <source>
        <dbReference type="SAM" id="SignalP"/>
    </source>
</evidence>